<dbReference type="SUPFAM" id="SSF56112">
    <property type="entry name" value="Protein kinase-like (PK-like)"/>
    <property type="match status" value="2"/>
</dbReference>
<evidence type="ECO:0000313" key="13">
    <source>
        <dbReference type="Proteomes" id="UP000482800"/>
    </source>
</evidence>
<dbReference type="GO" id="GO:0004674">
    <property type="term" value="F:protein serine/threonine kinase activity"/>
    <property type="evidence" value="ECO:0007669"/>
    <property type="project" value="UniProtKB-KW"/>
</dbReference>
<organism evidence="12 13">
    <name type="scientific">Phytohabitans houttuyneae</name>
    <dbReference type="NCBI Taxonomy" id="1076126"/>
    <lineage>
        <taxon>Bacteria</taxon>
        <taxon>Bacillati</taxon>
        <taxon>Actinomycetota</taxon>
        <taxon>Actinomycetes</taxon>
        <taxon>Micromonosporales</taxon>
        <taxon>Micromonosporaceae</taxon>
    </lineage>
</organism>
<dbReference type="EMBL" id="BLPF01000002">
    <property type="protein sequence ID" value="GFJ81089.1"/>
    <property type="molecule type" value="Genomic_DNA"/>
</dbReference>
<dbReference type="AlphaFoldDB" id="A0A6V8KG75"/>
<name>A0A6V8KG75_9ACTN</name>
<reference evidence="12 13" key="2">
    <citation type="submission" date="2020-03" db="EMBL/GenBank/DDBJ databases">
        <authorList>
            <person name="Ichikawa N."/>
            <person name="Kimura A."/>
            <person name="Kitahashi Y."/>
            <person name="Uohara A."/>
        </authorList>
    </citation>
    <scope>NUCLEOTIDE SEQUENCE [LARGE SCALE GENOMIC DNA]</scope>
    <source>
        <strain evidence="12 13">NBRC 108639</strain>
    </source>
</reference>
<sequence>MYACACLLWTLLDGRPPFRGGSGTLSRLLAASPPQMRQPVPGAVVDLLRTALAIDPSDRPATPAALARALRAAAEPPAEPGPAAPEGRELARQYVLETRIGSGASGEVWAARRIADGERVAIKVLRERLIEDEQAVARFFREYRVLLRVRHEHLVRVHQLVEEAGQLAIVMDLVDGEDLLRLARRGPIAVTDAAGLLSQTASGLAAVHAAGVVHRDVKPANVLVTERDGRPIALLSDFGIARAVEGAAHTQPIGTPAYLAPELVAGRPPTPAADIYALGITAYELLAGRPPFQADDVDALVRAHLDGEPARPDGLDDPVWDLLAACLRKVPEQRPSATDVAAGWGALARSGAAGHTAPPAARSPFLPAPADAPATLTSARRLKDRPRQPPPRRSRRRLILAGVAAAVVGLGGGVLLALRAAPDGKPPPPPAAQQYPVASTATVDTTTGVATVSWTGRAAALPGFDYYLVLDVSGEGIRPLSTELAADATSYQVKGLRPGRRSCYLVIAVGVTASPPSDVPPFPCVTLPSK</sequence>
<dbReference type="InterPro" id="IPR000719">
    <property type="entry name" value="Prot_kinase_dom"/>
</dbReference>
<evidence type="ECO:0000256" key="8">
    <source>
        <dbReference type="ARBA" id="ARBA00023326"/>
    </source>
</evidence>
<evidence type="ECO:0000256" key="2">
    <source>
        <dbReference type="ARBA" id="ARBA00022527"/>
    </source>
</evidence>
<dbReference type="InterPro" id="IPR003961">
    <property type="entry name" value="FN3_dom"/>
</dbReference>
<dbReference type="InterPro" id="IPR008271">
    <property type="entry name" value="Ser/Thr_kinase_AS"/>
</dbReference>
<evidence type="ECO:0000256" key="7">
    <source>
        <dbReference type="ARBA" id="ARBA00023295"/>
    </source>
</evidence>
<dbReference type="InterPro" id="IPR011009">
    <property type="entry name" value="Kinase-like_dom_sf"/>
</dbReference>
<accession>A0A6V8KG75</accession>
<evidence type="ECO:0000313" key="12">
    <source>
        <dbReference type="EMBL" id="GFJ81089.1"/>
    </source>
</evidence>
<keyword evidence="3" id="KW-0808">Transferase</keyword>
<dbReference type="GO" id="GO:0005524">
    <property type="term" value="F:ATP binding"/>
    <property type="evidence" value="ECO:0007669"/>
    <property type="project" value="UniProtKB-UniRule"/>
</dbReference>
<evidence type="ECO:0000256" key="3">
    <source>
        <dbReference type="ARBA" id="ARBA00022679"/>
    </source>
</evidence>
<dbReference type="Gene3D" id="1.10.510.10">
    <property type="entry name" value="Transferase(Phosphotransferase) domain 1"/>
    <property type="match status" value="2"/>
</dbReference>
<keyword evidence="13" id="KW-1185">Reference proteome</keyword>
<evidence type="ECO:0000256" key="10">
    <source>
        <dbReference type="SAM" id="MobiDB-lite"/>
    </source>
</evidence>
<keyword evidence="2" id="KW-0723">Serine/threonine-protein kinase</keyword>
<evidence type="ECO:0000259" key="11">
    <source>
        <dbReference type="PROSITE" id="PS50011"/>
    </source>
</evidence>
<dbReference type="GO" id="GO:0016798">
    <property type="term" value="F:hydrolase activity, acting on glycosyl bonds"/>
    <property type="evidence" value="ECO:0007669"/>
    <property type="project" value="UniProtKB-KW"/>
</dbReference>
<dbReference type="CDD" id="cd14014">
    <property type="entry name" value="STKc_PknB_like"/>
    <property type="match status" value="1"/>
</dbReference>
<dbReference type="SUPFAM" id="SSF49265">
    <property type="entry name" value="Fibronectin type III"/>
    <property type="match status" value="1"/>
</dbReference>
<evidence type="ECO:0000256" key="5">
    <source>
        <dbReference type="ARBA" id="ARBA00022777"/>
    </source>
</evidence>
<dbReference type="PROSITE" id="PS00108">
    <property type="entry name" value="PROTEIN_KINASE_ST"/>
    <property type="match status" value="1"/>
</dbReference>
<dbReference type="PROSITE" id="PS00107">
    <property type="entry name" value="PROTEIN_KINASE_ATP"/>
    <property type="match status" value="1"/>
</dbReference>
<dbReference type="CDD" id="cd00063">
    <property type="entry name" value="FN3"/>
    <property type="match status" value="1"/>
</dbReference>
<feature type="domain" description="Protein kinase" evidence="11">
    <location>
        <begin position="94"/>
        <end position="366"/>
    </location>
</feature>
<dbReference type="InterPro" id="IPR036116">
    <property type="entry name" value="FN3_sf"/>
</dbReference>
<gene>
    <name evidence="12" type="ORF">Phou_052690</name>
</gene>
<feature type="region of interest" description="Disordered" evidence="10">
    <location>
        <begin position="351"/>
        <end position="396"/>
    </location>
</feature>
<reference evidence="12 13" key="1">
    <citation type="submission" date="2020-03" db="EMBL/GenBank/DDBJ databases">
        <title>Whole genome shotgun sequence of Phytohabitans houttuyneae NBRC 108639.</title>
        <authorList>
            <person name="Komaki H."/>
            <person name="Tamura T."/>
        </authorList>
    </citation>
    <scope>NUCLEOTIDE SEQUENCE [LARGE SCALE GENOMIC DNA]</scope>
    <source>
        <strain evidence="12 13">NBRC 108639</strain>
    </source>
</reference>
<proteinExistence type="predicted"/>
<comment type="caution">
    <text evidence="12">The sequence shown here is derived from an EMBL/GenBank/DDBJ whole genome shotgun (WGS) entry which is preliminary data.</text>
</comment>
<keyword evidence="7" id="KW-0326">Glycosidase</keyword>
<keyword evidence="5" id="KW-0418">Kinase</keyword>
<feature type="compositionally biased region" description="Basic residues" evidence="10">
    <location>
        <begin position="380"/>
        <end position="396"/>
    </location>
</feature>
<dbReference type="SMART" id="SM00220">
    <property type="entry name" value="S_TKc"/>
    <property type="match status" value="1"/>
</dbReference>
<evidence type="ECO:0000256" key="9">
    <source>
        <dbReference type="PROSITE-ProRule" id="PRU10141"/>
    </source>
</evidence>
<dbReference type="InterPro" id="IPR017441">
    <property type="entry name" value="Protein_kinase_ATP_BS"/>
</dbReference>
<keyword evidence="4 9" id="KW-0547">Nucleotide-binding</keyword>
<keyword evidence="7" id="KW-0378">Hydrolase</keyword>
<dbReference type="PANTHER" id="PTHR43289">
    <property type="entry name" value="MITOGEN-ACTIVATED PROTEIN KINASE KINASE KINASE 20-RELATED"/>
    <property type="match status" value="1"/>
</dbReference>
<keyword evidence="8" id="KW-0624">Polysaccharide degradation</keyword>
<dbReference type="Proteomes" id="UP000482800">
    <property type="component" value="Unassembled WGS sequence"/>
</dbReference>
<dbReference type="RefSeq" id="WP_173059785.1">
    <property type="nucleotide sequence ID" value="NZ_BLPF01000002.1"/>
</dbReference>
<keyword evidence="6 9" id="KW-0067">ATP-binding</keyword>
<dbReference type="GO" id="GO:0000272">
    <property type="term" value="P:polysaccharide catabolic process"/>
    <property type="evidence" value="ECO:0007669"/>
    <property type="project" value="UniProtKB-KW"/>
</dbReference>
<dbReference type="Pfam" id="PF00069">
    <property type="entry name" value="Pkinase"/>
    <property type="match status" value="1"/>
</dbReference>
<dbReference type="PROSITE" id="PS50011">
    <property type="entry name" value="PROTEIN_KINASE_DOM"/>
    <property type="match status" value="2"/>
</dbReference>
<evidence type="ECO:0000256" key="1">
    <source>
        <dbReference type="ARBA" id="ARBA00012513"/>
    </source>
</evidence>
<dbReference type="EC" id="2.7.11.1" evidence="1"/>
<feature type="compositionally biased region" description="Low complexity" evidence="10">
    <location>
        <begin position="363"/>
        <end position="379"/>
    </location>
</feature>
<feature type="binding site" evidence="9">
    <location>
        <position position="123"/>
    </location>
    <ligand>
        <name>ATP</name>
        <dbReference type="ChEBI" id="CHEBI:30616"/>
    </ligand>
</feature>
<feature type="domain" description="Protein kinase" evidence="11">
    <location>
        <begin position="1"/>
        <end position="71"/>
    </location>
</feature>
<evidence type="ECO:0000256" key="6">
    <source>
        <dbReference type="ARBA" id="ARBA00022840"/>
    </source>
</evidence>
<protein>
    <recommendedName>
        <fullName evidence="1">non-specific serine/threonine protein kinase</fullName>
        <ecNumber evidence="1">2.7.11.1</ecNumber>
    </recommendedName>
</protein>
<keyword evidence="8" id="KW-0119">Carbohydrate metabolism</keyword>
<evidence type="ECO:0000256" key="4">
    <source>
        <dbReference type="ARBA" id="ARBA00022741"/>
    </source>
</evidence>
<dbReference type="PANTHER" id="PTHR43289:SF6">
    <property type="entry name" value="SERINE_THREONINE-PROTEIN KINASE NEKL-3"/>
    <property type="match status" value="1"/>
</dbReference>